<dbReference type="GO" id="GO:0042575">
    <property type="term" value="C:DNA polymerase complex"/>
    <property type="evidence" value="ECO:0007669"/>
    <property type="project" value="UniProtKB-ARBA"/>
</dbReference>
<dbReference type="SUPFAM" id="SSF57756">
    <property type="entry name" value="Retrovirus zinc finger-like domains"/>
    <property type="match status" value="1"/>
</dbReference>
<feature type="compositionally biased region" description="Basic and acidic residues" evidence="2">
    <location>
        <begin position="165"/>
        <end position="201"/>
    </location>
</feature>
<dbReference type="GO" id="GO:0008270">
    <property type="term" value="F:zinc ion binding"/>
    <property type="evidence" value="ECO:0007669"/>
    <property type="project" value="UniProtKB-KW"/>
</dbReference>
<dbReference type="OMA" id="RCESIFR"/>
<dbReference type="PANTHER" id="PTHR47331:SF1">
    <property type="entry name" value="GAG-LIKE PROTEIN"/>
    <property type="match status" value="1"/>
</dbReference>
<evidence type="ECO:0000256" key="2">
    <source>
        <dbReference type="SAM" id="MobiDB-lite"/>
    </source>
</evidence>
<dbReference type="InterPro" id="IPR005312">
    <property type="entry name" value="DUF1759"/>
</dbReference>
<dbReference type="Pfam" id="PF05585">
    <property type="entry name" value="DUF1758"/>
    <property type="match status" value="1"/>
</dbReference>
<feature type="compositionally biased region" description="Basic and acidic residues" evidence="2">
    <location>
        <begin position="134"/>
        <end position="145"/>
    </location>
</feature>
<dbReference type="Gene3D" id="4.10.60.10">
    <property type="entry name" value="Zinc finger, CCHC-type"/>
    <property type="match status" value="1"/>
</dbReference>
<dbReference type="InterPro" id="IPR008042">
    <property type="entry name" value="Retrotrans_Pao"/>
</dbReference>
<dbReference type="Proteomes" id="UP000095281">
    <property type="component" value="Unplaced"/>
</dbReference>
<dbReference type="GO" id="GO:0019899">
    <property type="term" value="F:enzyme binding"/>
    <property type="evidence" value="ECO:0007669"/>
    <property type="project" value="UniProtKB-ARBA"/>
</dbReference>
<dbReference type="InterPro" id="IPR036397">
    <property type="entry name" value="RNaseH_sf"/>
</dbReference>
<dbReference type="InterPro" id="IPR001878">
    <property type="entry name" value="Znf_CCHC"/>
</dbReference>
<dbReference type="InterPro" id="IPR008737">
    <property type="entry name" value="DUF1758"/>
</dbReference>
<dbReference type="InterPro" id="IPR036875">
    <property type="entry name" value="Znf_CCHC_sf"/>
</dbReference>
<dbReference type="GO" id="GO:0015074">
    <property type="term" value="P:DNA integration"/>
    <property type="evidence" value="ECO:0007669"/>
    <property type="project" value="InterPro"/>
</dbReference>
<dbReference type="SMART" id="SM00343">
    <property type="entry name" value="ZnF_C2HC"/>
    <property type="match status" value="2"/>
</dbReference>
<evidence type="ECO:0000313" key="5">
    <source>
        <dbReference type="Proteomes" id="UP000095281"/>
    </source>
</evidence>
<dbReference type="GO" id="GO:0003676">
    <property type="term" value="F:nucleic acid binding"/>
    <property type="evidence" value="ECO:0007669"/>
    <property type="project" value="InterPro"/>
</dbReference>
<dbReference type="WBParaSite" id="MhA1_Contig2070.frz3.gene1">
    <property type="protein sequence ID" value="MhA1_Contig2070.frz3.gene1"/>
    <property type="gene ID" value="MhA1_Contig2070.frz3.gene1"/>
</dbReference>
<name>A0A1I8BFE7_MELHA</name>
<proteinExistence type="predicted"/>
<reference evidence="6" key="1">
    <citation type="submission" date="2016-11" db="UniProtKB">
        <authorList>
            <consortium name="WormBaseParasite"/>
        </authorList>
    </citation>
    <scope>IDENTIFICATION</scope>
</reference>
<sequence length="1530" mass="177173">RRAKESVQGLLPFSEANYILAVDLLKSKYGKNEKIIRDLHNKLSSILESRSIEDDIVNQVEVERICRQLEHYKQDLKSPQIFLALEQKMSKKVLLKYLDLKQNDGTDPWTTAMYRKCYAKAVEHCQLIKEIYRKGKKDKVSDKKSSKAHSGEPSSPTMNFAIRYQPRDTRKNWRDSDEGPSRSRSERKREKERTWKNRPLNESDDSSGRTSSHSSASSNTSTSPNRNNRNLRVSPWPRSKRSKGKGFERSESSSTSRSPARYPCQLCQGMHFPLDCDKYKTIEERKRQIEELALCYICLRKGHDARECSRYTQPCFLCKRPKHNVALCRKRVPKTEHATVTVYENEISESNEVNTSLTTRGCMRKPEESFTLLKCVKVTIYNPQKPHLRKRVVVFLDPGSERSYITKNLGEVLELEPIGQARFNISGLGGVKLGTYESQIVEFGVKGKNCDRVLKARTMDKVMSNLKFVKYRRSQLENWRVNKIKAKPETVTPEVLIGSDYYDAFNVIAIERLANGFFINDSSLGKFLSGEGRIKLKENREVNNATPSVVLASVQEDDIEFETSDVRTKSSDLELNKLVERQINLETIGLADADIDEDKLWLEKFKQNLRFNGERYEVKLIWNEEVNNLPNNYVLALGRLRSNKKKLNEKPQLLKQYHEIITDQLKRNMIEIAPKERQQICHYLPHHFVERQDKQFTKIRIVFDASAKLRKEYPSLNECLHKGPNLYNDLAGILLRARMKNYLLTCDVEKAFLQISIAPEDRDALRFLWYENPEDEQSAIAEYRFSRVAFGVICSPAHLAIILKHHYENYSDAVVRELEINTYVDNLLIGINSPEQIQDRYKLLKRIFSEANMNVREFTSNAWQEITKLPESDRGGTESSKLLGLAWNLKEDTLTIKLPKFTEEKVTRRTILSQIAKPFDPLGLISPIILKGKLLRQQAEKDKKLNWDKPVDQKSEEDWKKLIASWNDQSINISRKIWNLEEKNKSKIELHGFADASGHGLGCVIYLRTIGNKIETTLAFAKSLVIPSQIGKRKTSTPSLELHAMKICCTNIEFVKRELEKENKIEKIRLWTDAADVIDYLRTVKEKDRFVKNRIKVIRNYHVTHVVGTDNPADLASRGCSIEELKESQIWFKGPEWLSKEESFWPTSLKDYDPETFVPLEKTNSGLQLSLVAKEIDEEITPICDFERFSQWKRSRNSMAYVLRAVELFKNQEAKMNKNPNCDVKLIPPLTTGEIKDAEILLIIEAQEMFPPKEESIQNLGLFQKDGIWRAGGRLQRSELEPNAIHPIYLSPAAPIVPLIIKDMHRERKHTGTINLCAALRQTYWIPKCRKTVANVTQKNQKTKCHLCERYYSKAYDYPEAPPLPNYRVSGNEIWETVGIDYFGPMTVKSEDGKSTLKMWGAIFVCALSRLIHLELVLDATAEKFLLAFTRFARRWRIPKRIISDNGTNFVLGSKGLKKLCQENAKERQLWLEIYEDREVKEYSTTNKIEWIFITPFAPWRGGLYERMIGVVKHHLKRVIARKTMTTEEM</sequence>
<dbReference type="SUPFAM" id="SSF53098">
    <property type="entry name" value="Ribonuclease H-like"/>
    <property type="match status" value="1"/>
</dbReference>
<dbReference type="Gene3D" id="3.10.10.10">
    <property type="entry name" value="HIV Type 1 Reverse Transcriptase, subunit A, domain 1"/>
    <property type="match status" value="1"/>
</dbReference>
<dbReference type="Pfam" id="PF03564">
    <property type="entry name" value="DUF1759"/>
    <property type="match status" value="1"/>
</dbReference>
<keyword evidence="1" id="KW-0479">Metal-binding</keyword>
<dbReference type="PROSITE" id="PS50158">
    <property type="entry name" value="ZF_CCHC"/>
    <property type="match status" value="1"/>
</dbReference>
<dbReference type="InterPro" id="IPR012337">
    <property type="entry name" value="RNaseH-like_sf"/>
</dbReference>
<dbReference type="InterPro" id="IPR000477">
    <property type="entry name" value="RT_dom"/>
</dbReference>
<keyword evidence="1" id="KW-0863">Zinc-finger</keyword>
<dbReference type="InterPro" id="IPR043502">
    <property type="entry name" value="DNA/RNA_pol_sf"/>
</dbReference>
<dbReference type="PANTHER" id="PTHR47331">
    <property type="entry name" value="PHD-TYPE DOMAIN-CONTAINING PROTEIN"/>
    <property type="match status" value="1"/>
</dbReference>
<feature type="domain" description="Integrase catalytic" evidence="4">
    <location>
        <begin position="1358"/>
        <end position="1530"/>
    </location>
</feature>
<evidence type="ECO:0000259" key="4">
    <source>
        <dbReference type="PROSITE" id="PS50994"/>
    </source>
</evidence>
<dbReference type="Pfam" id="PF00078">
    <property type="entry name" value="RVT_1"/>
    <property type="match status" value="1"/>
</dbReference>
<dbReference type="Pfam" id="PF05380">
    <property type="entry name" value="Peptidase_A17"/>
    <property type="match status" value="1"/>
</dbReference>
<evidence type="ECO:0000256" key="1">
    <source>
        <dbReference type="PROSITE-ProRule" id="PRU00047"/>
    </source>
</evidence>
<protein>
    <submittedName>
        <fullName evidence="6">CCHC-type domain-containing protein</fullName>
    </submittedName>
</protein>
<dbReference type="Gene3D" id="3.30.420.10">
    <property type="entry name" value="Ribonuclease H-like superfamily/Ribonuclease H"/>
    <property type="match status" value="1"/>
</dbReference>
<dbReference type="InterPro" id="IPR001584">
    <property type="entry name" value="Integrase_cat-core"/>
</dbReference>
<dbReference type="PROSITE" id="PS50994">
    <property type="entry name" value="INTEGRASE"/>
    <property type="match status" value="1"/>
</dbReference>
<organism evidence="5 6">
    <name type="scientific">Meloidogyne hapla</name>
    <name type="common">Root-knot nematode worm</name>
    <dbReference type="NCBI Taxonomy" id="6305"/>
    <lineage>
        <taxon>Eukaryota</taxon>
        <taxon>Metazoa</taxon>
        <taxon>Ecdysozoa</taxon>
        <taxon>Nematoda</taxon>
        <taxon>Chromadorea</taxon>
        <taxon>Rhabditida</taxon>
        <taxon>Tylenchina</taxon>
        <taxon>Tylenchomorpha</taxon>
        <taxon>Tylenchoidea</taxon>
        <taxon>Meloidogynidae</taxon>
        <taxon>Meloidogyninae</taxon>
        <taxon>Meloidogyne</taxon>
    </lineage>
</organism>
<keyword evidence="5" id="KW-1185">Reference proteome</keyword>
<dbReference type="Gene3D" id="3.30.70.270">
    <property type="match status" value="1"/>
</dbReference>
<dbReference type="SUPFAM" id="SSF56672">
    <property type="entry name" value="DNA/RNA polymerases"/>
    <property type="match status" value="1"/>
</dbReference>
<accession>A0A1I8BFE7</accession>
<feature type="domain" description="CCHC-type" evidence="3">
    <location>
        <begin position="295"/>
        <end position="308"/>
    </location>
</feature>
<evidence type="ECO:0000313" key="6">
    <source>
        <dbReference type="WBParaSite" id="MhA1_Contig2070.frz3.gene1"/>
    </source>
</evidence>
<feature type="compositionally biased region" description="Low complexity" evidence="2">
    <location>
        <begin position="208"/>
        <end position="230"/>
    </location>
</feature>
<keyword evidence="1" id="KW-0862">Zinc</keyword>
<dbReference type="InterPro" id="IPR043128">
    <property type="entry name" value="Rev_trsase/Diguanyl_cyclase"/>
</dbReference>
<feature type="region of interest" description="Disordered" evidence="2">
    <location>
        <begin position="134"/>
        <end position="260"/>
    </location>
</feature>
<evidence type="ECO:0000259" key="3">
    <source>
        <dbReference type="PROSITE" id="PS50158"/>
    </source>
</evidence>